<reference evidence="2 3" key="1">
    <citation type="journal article" date="2023" name="Plants (Basel)">
        <title>Bridging the Gap: Combining Genomics and Transcriptomics Approaches to Understand Stylosanthes scabra, an Orphan Legume from the Brazilian Caatinga.</title>
        <authorList>
            <person name="Ferreira-Neto J.R.C."/>
            <person name="da Silva M.D."/>
            <person name="Binneck E."/>
            <person name="de Melo N.F."/>
            <person name="da Silva R.H."/>
            <person name="de Melo A.L.T.M."/>
            <person name="Pandolfi V."/>
            <person name="Bustamante F.O."/>
            <person name="Brasileiro-Vidal A.C."/>
            <person name="Benko-Iseppon A.M."/>
        </authorList>
    </citation>
    <scope>NUCLEOTIDE SEQUENCE [LARGE SCALE GENOMIC DNA]</scope>
    <source>
        <tissue evidence="2">Leaves</tissue>
    </source>
</reference>
<sequence>MESTTMKRWFDSVEASAMVSDLRVTFDSGKTRSYEWRVSQLKALTKLTEENEKIIIQALNSDLSKCETEAYIQE</sequence>
<keyword evidence="1" id="KW-0560">Oxidoreductase</keyword>
<evidence type="ECO:0000256" key="1">
    <source>
        <dbReference type="ARBA" id="ARBA00023002"/>
    </source>
</evidence>
<accession>A0ABU6SN03</accession>
<dbReference type="InterPro" id="IPR012394">
    <property type="entry name" value="Aldehyde_DH_NAD(P)"/>
</dbReference>
<name>A0ABU6SN03_9FABA</name>
<evidence type="ECO:0000313" key="3">
    <source>
        <dbReference type="Proteomes" id="UP001341840"/>
    </source>
</evidence>
<organism evidence="2 3">
    <name type="scientific">Stylosanthes scabra</name>
    <dbReference type="NCBI Taxonomy" id="79078"/>
    <lineage>
        <taxon>Eukaryota</taxon>
        <taxon>Viridiplantae</taxon>
        <taxon>Streptophyta</taxon>
        <taxon>Embryophyta</taxon>
        <taxon>Tracheophyta</taxon>
        <taxon>Spermatophyta</taxon>
        <taxon>Magnoliopsida</taxon>
        <taxon>eudicotyledons</taxon>
        <taxon>Gunneridae</taxon>
        <taxon>Pentapetalae</taxon>
        <taxon>rosids</taxon>
        <taxon>fabids</taxon>
        <taxon>Fabales</taxon>
        <taxon>Fabaceae</taxon>
        <taxon>Papilionoideae</taxon>
        <taxon>50 kb inversion clade</taxon>
        <taxon>dalbergioids sensu lato</taxon>
        <taxon>Dalbergieae</taxon>
        <taxon>Pterocarpus clade</taxon>
        <taxon>Stylosanthes</taxon>
    </lineage>
</organism>
<proteinExistence type="predicted"/>
<dbReference type="Gene3D" id="3.40.605.10">
    <property type="entry name" value="Aldehyde Dehydrogenase, Chain A, domain 1"/>
    <property type="match status" value="1"/>
</dbReference>
<dbReference type="InterPro" id="IPR016162">
    <property type="entry name" value="Ald_DH_N"/>
</dbReference>
<dbReference type="Proteomes" id="UP001341840">
    <property type="component" value="Unassembled WGS sequence"/>
</dbReference>
<dbReference type="EMBL" id="JASCZI010061051">
    <property type="protein sequence ID" value="MED6137405.1"/>
    <property type="molecule type" value="Genomic_DNA"/>
</dbReference>
<dbReference type="SUPFAM" id="SSF53720">
    <property type="entry name" value="ALDH-like"/>
    <property type="match status" value="1"/>
</dbReference>
<keyword evidence="3" id="KW-1185">Reference proteome</keyword>
<dbReference type="PANTHER" id="PTHR43570">
    <property type="entry name" value="ALDEHYDE DEHYDROGENASE"/>
    <property type="match status" value="1"/>
</dbReference>
<dbReference type="PANTHER" id="PTHR43570:SF16">
    <property type="entry name" value="ALDEHYDE DEHYDROGENASE TYPE III, ISOFORM Q"/>
    <property type="match status" value="1"/>
</dbReference>
<comment type="caution">
    <text evidence="2">The sequence shown here is derived from an EMBL/GenBank/DDBJ whole genome shotgun (WGS) entry which is preliminary data.</text>
</comment>
<gene>
    <name evidence="2" type="ORF">PIB30_064778</name>
</gene>
<protein>
    <submittedName>
        <fullName evidence="2">Uncharacterized protein</fullName>
    </submittedName>
</protein>
<dbReference type="InterPro" id="IPR016161">
    <property type="entry name" value="Ald_DH/histidinol_DH"/>
</dbReference>
<evidence type="ECO:0000313" key="2">
    <source>
        <dbReference type="EMBL" id="MED6137405.1"/>
    </source>
</evidence>